<comment type="caution">
    <text evidence="2">The sequence shown here is derived from an EMBL/GenBank/DDBJ whole genome shotgun (WGS) entry which is preliminary data.</text>
</comment>
<proteinExistence type="predicted"/>
<dbReference type="Pfam" id="PF22818">
    <property type="entry name" value="ApeI-like"/>
    <property type="match status" value="1"/>
</dbReference>
<dbReference type="InterPro" id="IPR054545">
    <property type="entry name" value="ApeI-like"/>
</dbReference>
<evidence type="ECO:0000313" key="3">
    <source>
        <dbReference type="Proteomes" id="UP000598996"/>
    </source>
</evidence>
<dbReference type="InterPro" id="IPR029069">
    <property type="entry name" value="HotDog_dom_sf"/>
</dbReference>
<keyword evidence="3" id="KW-1185">Reference proteome</keyword>
<evidence type="ECO:0000313" key="2">
    <source>
        <dbReference type="EMBL" id="MBL7253395.1"/>
    </source>
</evidence>
<evidence type="ECO:0000259" key="1">
    <source>
        <dbReference type="Pfam" id="PF22818"/>
    </source>
</evidence>
<name>A0ABS1VGE6_9ACTN</name>
<accession>A0ABS1VGE6</accession>
<protein>
    <submittedName>
        <fullName evidence="2">Beta-hydroxyacyl-ACP dehydratase</fullName>
    </submittedName>
</protein>
<dbReference type="Proteomes" id="UP000598996">
    <property type="component" value="Unassembled WGS sequence"/>
</dbReference>
<dbReference type="Gene3D" id="3.10.129.10">
    <property type="entry name" value="Hotdog Thioesterase"/>
    <property type="match status" value="1"/>
</dbReference>
<organism evidence="2 3">
    <name type="scientific">Paractinoplanes lichenicola</name>
    <dbReference type="NCBI Taxonomy" id="2802976"/>
    <lineage>
        <taxon>Bacteria</taxon>
        <taxon>Bacillati</taxon>
        <taxon>Actinomycetota</taxon>
        <taxon>Actinomycetes</taxon>
        <taxon>Micromonosporales</taxon>
        <taxon>Micromonosporaceae</taxon>
        <taxon>Paractinoplanes</taxon>
    </lineage>
</organism>
<sequence>MPASSRTATVFDALGHPPRTEPSAEGTRVTLRLPVTRAIPQLAGHYPGFPILPGVLLIDSVRQAAGFACGAELRLCGIDRARFALPLLPGDELELSLVVTPAADGRVAVRARGTRSDGQTAAELSATLEPVVADA</sequence>
<dbReference type="EMBL" id="JAENHO010000001">
    <property type="protein sequence ID" value="MBL7253395.1"/>
    <property type="molecule type" value="Genomic_DNA"/>
</dbReference>
<dbReference type="SUPFAM" id="SSF54637">
    <property type="entry name" value="Thioesterase/thiol ester dehydrase-isomerase"/>
    <property type="match status" value="1"/>
</dbReference>
<reference evidence="2 3" key="1">
    <citation type="submission" date="2021-01" db="EMBL/GenBank/DDBJ databases">
        <title>Actinoplanes sp. nov. LDG1-01 isolated from lichen.</title>
        <authorList>
            <person name="Saeng-In P."/>
            <person name="Phongsopitanun W."/>
            <person name="Kanchanasin P."/>
            <person name="Yuki M."/>
            <person name="Kudo T."/>
            <person name="Ohkuma M."/>
            <person name="Tanasupawat S."/>
        </authorList>
    </citation>
    <scope>NUCLEOTIDE SEQUENCE [LARGE SCALE GENOMIC DNA]</scope>
    <source>
        <strain evidence="2 3">LDG1-01</strain>
    </source>
</reference>
<gene>
    <name evidence="2" type="ORF">JKJ07_03635</name>
</gene>
<feature type="domain" description="ApeI dehydratase-like" evidence="1">
    <location>
        <begin position="24"/>
        <end position="108"/>
    </location>
</feature>
<dbReference type="RefSeq" id="WP_202989752.1">
    <property type="nucleotide sequence ID" value="NZ_JAENHO010000001.1"/>
</dbReference>